<dbReference type="PANTHER" id="PTHR37813:SF1">
    <property type="entry name" value="FELS-2 PROPHAGE PROTEIN"/>
    <property type="match status" value="1"/>
</dbReference>
<proteinExistence type="predicted"/>
<dbReference type="EMBL" id="AP025739">
    <property type="protein sequence ID" value="BDI27983.1"/>
    <property type="molecule type" value="Genomic_DNA"/>
</dbReference>
<evidence type="ECO:0000313" key="2">
    <source>
        <dbReference type="EMBL" id="BDI27983.1"/>
    </source>
</evidence>
<feature type="domain" description="Phage tail tape measure protein" evidence="1">
    <location>
        <begin position="110"/>
        <end position="302"/>
    </location>
</feature>
<sequence>MSAEVNLGTIFAGVELRLGNLKAGVSQVTSSVATIKKELGAAEQAGTKAGAGMSGGLKVATGALMNISAVITGVAANAVKMSADFETSLTNVRNNTTMTAKDFGVMKDAVVSLGKESGAPLDQLSEGFMHVTNFGFKASDSVGILREAMKSAVATGSNTADTADILAKSLHEFGLSATDAGKAMNVMHLAAAQGNMTLEQFDVAAGPAFAVAANLGVKLQDVSAAMSALTRHGLDAAEAATQVKDILQHIIAPSHQAKEELAALSKTSGIDLVADFSQAGLKAKGLAGVMDDVKRAAKGNGEEIYKLIEAQRGGIGAMILAGSGANDYKEILGSLSDAMSGKIDPTTEAYNRTLQTLNNEIARITNEIKTDFVPAGEKVTPVFEAAIPAIRETAHLLSELLDLFAQLPKPIQEVVVGLGALKLGAGAAGLVFGDLKKMIGLAGAEQVGFSKGGIAAFSKGGPYLIALAAVAAAILLIKQRFDEAQHTEDVFSKSLDKIPEKSGKITEAAELRAEAARLSSDINSRIQMQRNLHLPEGHGEFDPLGLGKAYQSQLVEMENRRRYALDRAAQLERQANGPDAGASGGSKLAEAMAKHIGEATGIQCGAAVSKALKESGLTGTATALAKAAIAHKDQQLHPDANGFLPPGTIVYFPDKQHSGSVSGSGQQHFAVAGGLNDQDQQVMVESTTAGGKGRHYRGDRTLAQIAAEHGGQYYAFAAPGDSGGSALTPSGATSGGGGDASDLTDLMARAIGAKNGKYAQERYEAQQTYKKDKETDPRLAAIVYKKALADIHQEELDDLKQHHAKVETEQQRHAVKIMSIITDSIKGINKATKSNAGDIFGNPDAAKPISFDLSKFMGGLNKTVKGNVGAIQTNEIADAQDEISTQNDDIKEQKAQAKELADYERELARATAEAQREEWRNNRSEAHLYFDSLRQEAAAEAASYIEGLKARGVEEADAKAQANALYQVKMRGIDAEETAAAKEEWDRKAKPMEQAMQSGLSKILGHWRNMKTGIASIMDDIKSYVISTITQIAAKWAVLHLLGGPKVTGGGAGALAGLGALSAGVSGASSGLGLNIPSFGGSAGIPSTPGIAPGGNPLGGQLGAAAAVAGATGQGGAAGAIGTAASLASLLGKGGVLGHLFAHGGMMAAGGPLMAALPWVAGGLAINSLLGNPLKKIFHFSKGGTVPGVGFRDTVPAMLTPGEKVIPRGMSEGGGHPPITVNHFGDIHDADGARAMYDNAGWLIQQRLAVATDS</sequence>
<evidence type="ECO:0000313" key="3">
    <source>
        <dbReference type="Proteomes" id="UP000287394"/>
    </source>
</evidence>
<dbReference type="Proteomes" id="UP000287394">
    <property type="component" value="Chromosome"/>
</dbReference>
<accession>A0A402CRD8</accession>
<protein>
    <recommendedName>
        <fullName evidence="1">Phage tail tape measure protein domain-containing protein</fullName>
    </recommendedName>
</protein>
<dbReference type="OrthoDB" id="3765294at2"/>
<reference evidence="2 3" key="1">
    <citation type="journal article" date="2019" name="Int. J. Syst. Evol. Microbiol.">
        <title>Capsulimonas corticalis gen. nov., sp. nov., an aerobic capsulated bacterium, of a novel bacterial order, Capsulimonadales ord. nov., of the class Armatimonadia of the phylum Armatimonadetes.</title>
        <authorList>
            <person name="Li J."/>
            <person name="Kudo C."/>
            <person name="Tonouchi A."/>
        </authorList>
    </citation>
    <scope>NUCLEOTIDE SEQUENCE [LARGE SCALE GENOMIC DNA]</scope>
    <source>
        <strain evidence="2 3">AX-7</strain>
    </source>
</reference>
<organism evidence="2 3">
    <name type="scientific">Capsulimonas corticalis</name>
    <dbReference type="NCBI Taxonomy" id="2219043"/>
    <lineage>
        <taxon>Bacteria</taxon>
        <taxon>Bacillati</taxon>
        <taxon>Armatimonadota</taxon>
        <taxon>Armatimonadia</taxon>
        <taxon>Capsulimonadales</taxon>
        <taxon>Capsulimonadaceae</taxon>
        <taxon>Capsulimonas</taxon>
    </lineage>
</organism>
<name>A0A402CRD8_9BACT</name>
<keyword evidence="3" id="KW-1185">Reference proteome</keyword>
<dbReference type="PANTHER" id="PTHR37813">
    <property type="entry name" value="FELS-2 PROPHAGE PROTEIN"/>
    <property type="match status" value="1"/>
</dbReference>
<dbReference type="InterPro" id="IPR010090">
    <property type="entry name" value="Phage_tape_meas"/>
</dbReference>
<dbReference type="NCBIfam" id="TIGR01760">
    <property type="entry name" value="tape_meas_TP901"/>
    <property type="match status" value="1"/>
</dbReference>
<evidence type="ECO:0000259" key="1">
    <source>
        <dbReference type="Pfam" id="PF10145"/>
    </source>
</evidence>
<dbReference type="KEGG" id="ccot:CCAX7_000340"/>
<dbReference type="AlphaFoldDB" id="A0A402CRD8"/>
<gene>
    <name evidence="2" type="ORF">CCAX7_000340</name>
</gene>
<dbReference type="Pfam" id="PF10145">
    <property type="entry name" value="PhageMin_Tail"/>
    <property type="match status" value="1"/>
</dbReference>
<dbReference type="RefSeq" id="WP_119319945.1">
    <property type="nucleotide sequence ID" value="NZ_AP025739.1"/>
</dbReference>